<feature type="transmembrane region" description="Helical" evidence="1">
    <location>
        <begin position="6"/>
        <end position="23"/>
    </location>
</feature>
<keyword evidence="1" id="KW-0472">Membrane</keyword>
<keyword evidence="1" id="KW-0812">Transmembrane</keyword>
<reference evidence="2" key="1">
    <citation type="submission" date="2020-10" db="EMBL/GenBank/DDBJ databases">
        <authorList>
            <person name="Gilroy R."/>
        </authorList>
    </citation>
    <scope>NUCLEOTIDE SEQUENCE</scope>
    <source>
        <strain evidence="2">ChiSjej4B22-8349</strain>
    </source>
</reference>
<evidence type="ECO:0000313" key="2">
    <source>
        <dbReference type="EMBL" id="HIU96765.1"/>
    </source>
</evidence>
<name>A0A9D1N7Z5_9FIRM</name>
<comment type="caution">
    <text evidence="2">The sequence shown here is derived from an EMBL/GenBank/DDBJ whole genome shotgun (WGS) entry which is preliminary data.</text>
</comment>
<evidence type="ECO:0000256" key="1">
    <source>
        <dbReference type="SAM" id="Phobius"/>
    </source>
</evidence>
<evidence type="ECO:0000313" key="3">
    <source>
        <dbReference type="Proteomes" id="UP000824130"/>
    </source>
</evidence>
<organism evidence="2 3">
    <name type="scientific">Candidatus Allocopromorpha excrementipullorum</name>
    <dbReference type="NCBI Taxonomy" id="2840743"/>
    <lineage>
        <taxon>Bacteria</taxon>
        <taxon>Bacillati</taxon>
        <taxon>Bacillota</taxon>
        <taxon>Clostridia</taxon>
        <taxon>Eubacteriales</taxon>
        <taxon>Eubacteriaceae</taxon>
        <taxon>Eubacteriaceae incertae sedis</taxon>
        <taxon>Candidatus Allocopromorpha</taxon>
    </lineage>
</organism>
<reference evidence="2" key="2">
    <citation type="journal article" date="2021" name="PeerJ">
        <title>Extensive microbial diversity within the chicken gut microbiome revealed by metagenomics and culture.</title>
        <authorList>
            <person name="Gilroy R."/>
            <person name="Ravi A."/>
            <person name="Getino M."/>
            <person name="Pursley I."/>
            <person name="Horton D.L."/>
            <person name="Alikhan N.F."/>
            <person name="Baker D."/>
            <person name="Gharbi K."/>
            <person name="Hall N."/>
            <person name="Watson M."/>
            <person name="Adriaenssens E.M."/>
            <person name="Foster-Nyarko E."/>
            <person name="Jarju S."/>
            <person name="Secka A."/>
            <person name="Antonio M."/>
            <person name="Oren A."/>
            <person name="Chaudhuri R.R."/>
            <person name="La Ragione R."/>
            <person name="Hildebrand F."/>
            <person name="Pallen M.J."/>
        </authorList>
    </citation>
    <scope>NUCLEOTIDE SEQUENCE</scope>
    <source>
        <strain evidence="2">ChiSjej4B22-8349</strain>
    </source>
</reference>
<dbReference type="EMBL" id="DVOB01000186">
    <property type="protein sequence ID" value="HIU96765.1"/>
    <property type="molecule type" value="Genomic_DNA"/>
</dbReference>
<feature type="transmembrane region" description="Helical" evidence="1">
    <location>
        <begin position="35"/>
        <end position="57"/>
    </location>
</feature>
<gene>
    <name evidence="2" type="ORF">IAD25_08715</name>
</gene>
<dbReference type="Proteomes" id="UP000824130">
    <property type="component" value="Unassembled WGS sequence"/>
</dbReference>
<dbReference type="AlphaFoldDB" id="A0A9D1N7Z5"/>
<keyword evidence="1" id="KW-1133">Transmembrane helix</keyword>
<protein>
    <submittedName>
        <fullName evidence="2">Uncharacterized protein</fullName>
    </submittedName>
</protein>
<accession>A0A9D1N7Z5</accession>
<proteinExistence type="predicted"/>
<sequence length="62" mass="6793">MILLFLALIFGIAVLAFSVISIVRNKKKGNSKLLNILRVIVGIEAIVFIIIFIIVLIKTLAA</sequence>